<dbReference type="AlphaFoldDB" id="A0A6I2FF10"/>
<keyword evidence="3" id="KW-1185">Reference proteome</keyword>
<dbReference type="EMBL" id="WJIF01000011">
    <property type="protein sequence ID" value="MRG61290.1"/>
    <property type="molecule type" value="Genomic_DNA"/>
</dbReference>
<dbReference type="Pfam" id="PF12697">
    <property type="entry name" value="Abhydrolase_6"/>
    <property type="match status" value="1"/>
</dbReference>
<sequence>MSRLPIVFIHGIRLNAACWVEVLPQVPREYMAAAVDLPGHGSRRGERFSFEAARAVVRDAIDRAGGRAILVGHSLGGYAAMAFSSREPDRVAGLVVAGATCAPTSGATQPFLAAHRLLSTFADGGERVSARILRAVLPRRTADAVARAGIASEVIPDAVAALRSSRPLDDLAAYPGPVRFVNGRHDHLRVEERRFSAAAEDAALVVLRGGHYLPMTRPNAFAREVLDFASAIS</sequence>
<evidence type="ECO:0000313" key="3">
    <source>
        <dbReference type="Proteomes" id="UP000431080"/>
    </source>
</evidence>
<evidence type="ECO:0000259" key="1">
    <source>
        <dbReference type="Pfam" id="PF12697"/>
    </source>
</evidence>
<dbReference type="RefSeq" id="WP_153685710.1">
    <property type="nucleotide sequence ID" value="NZ_WJIF01000011.1"/>
</dbReference>
<dbReference type="PRINTS" id="PR00111">
    <property type="entry name" value="ABHYDROLASE"/>
</dbReference>
<feature type="domain" description="AB hydrolase-1" evidence="1">
    <location>
        <begin position="6"/>
        <end position="223"/>
    </location>
</feature>
<dbReference type="SUPFAM" id="SSF53474">
    <property type="entry name" value="alpha/beta-Hydrolases"/>
    <property type="match status" value="1"/>
</dbReference>
<proteinExistence type="predicted"/>
<dbReference type="InterPro" id="IPR029058">
    <property type="entry name" value="AB_hydrolase_fold"/>
</dbReference>
<evidence type="ECO:0000313" key="2">
    <source>
        <dbReference type="EMBL" id="MRG61290.1"/>
    </source>
</evidence>
<gene>
    <name evidence="2" type="ORF">GE115_15650</name>
</gene>
<reference evidence="2 3" key="1">
    <citation type="submission" date="2019-10" db="EMBL/GenBank/DDBJ databases">
        <authorList>
            <person name="Nie G."/>
            <person name="Ming H."/>
            <person name="Yi B."/>
        </authorList>
    </citation>
    <scope>NUCLEOTIDE SEQUENCE [LARGE SCALE GENOMIC DNA]</scope>
    <source>
        <strain evidence="2 3">CFH 90414</strain>
    </source>
</reference>
<dbReference type="GO" id="GO:0016787">
    <property type="term" value="F:hydrolase activity"/>
    <property type="evidence" value="ECO:0007669"/>
    <property type="project" value="UniProtKB-KW"/>
</dbReference>
<dbReference type="InterPro" id="IPR050266">
    <property type="entry name" value="AB_hydrolase_sf"/>
</dbReference>
<keyword evidence="2" id="KW-0378">Hydrolase</keyword>
<dbReference type="InterPro" id="IPR000073">
    <property type="entry name" value="AB_hydrolase_1"/>
</dbReference>
<dbReference type="Proteomes" id="UP000431080">
    <property type="component" value="Unassembled WGS sequence"/>
</dbReference>
<organism evidence="2 3">
    <name type="scientific">Agromyces agglutinans</name>
    <dbReference type="NCBI Taxonomy" id="2662258"/>
    <lineage>
        <taxon>Bacteria</taxon>
        <taxon>Bacillati</taxon>
        <taxon>Actinomycetota</taxon>
        <taxon>Actinomycetes</taxon>
        <taxon>Micrococcales</taxon>
        <taxon>Microbacteriaceae</taxon>
        <taxon>Agromyces</taxon>
    </lineage>
</organism>
<accession>A0A6I2FF10</accession>
<protein>
    <submittedName>
        <fullName evidence="2">Alpha/beta fold hydrolase</fullName>
    </submittedName>
</protein>
<name>A0A6I2FF10_9MICO</name>
<comment type="caution">
    <text evidence="2">The sequence shown here is derived from an EMBL/GenBank/DDBJ whole genome shotgun (WGS) entry which is preliminary data.</text>
</comment>
<dbReference type="Gene3D" id="3.40.50.1820">
    <property type="entry name" value="alpha/beta hydrolase"/>
    <property type="match status" value="1"/>
</dbReference>
<dbReference type="PANTHER" id="PTHR43798">
    <property type="entry name" value="MONOACYLGLYCEROL LIPASE"/>
    <property type="match status" value="1"/>
</dbReference>